<evidence type="ECO:0000313" key="2">
    <source>
        <dbReference type="EMBL" id="NMH60871.1"/>
    </source>
</evidence>
<dbReference type="RefSeq" id="WP_169211418.1">
    <property type="nucleotide sequence ID" value="NZ_JAATNW010000006.1"/>
</dbReference>
<protein>
    <submittedName>
        <fullName evidence="2">BON domain-containing protein</fullName>
    </submittedName>
</protein>
<dbReference type="EMBL" id="JAATNW010000006">
    <property type="protein sequence ID" value="NMH60871.1"/>
    <property type="molecule type" value="Genomic_DNA"/>
</dbReference>
<dbReference type="Pfam" id="PF04972">
    <property type="entry name" value="BON"/>
    <property type="match status" value="1"/>
</dbReference>
<sequence>MVVNRPAVAAPYNVDRNGYTFANSLQEAKVIIAIKSGLLLESSTTGVDIDVHVEQRTVTHYGKVKSYREQDLAMAIAKNTDDVNDVTSELSEGS</sequence>
<gene>
    <name evidence="2" type="ORF">HCJ96_12610</name>
</gene>
<evidence type="ECO:0000259" key="1">
    <source>
        <dbReference type="PROSITE" id="PS50914"/>
    </source>
</evidence>
<dbReference type="Proteomes" id="UP000709336">
    <property type="component" value="Unassembled WGS sequence"/>
</dbReference>
<comment type="caution">
    <text evidence="2">The sequence shown here is derived from an EMBL/GenBank/DDBJ whole genome shotgun (WGS) entry which is preliminary data.</text>
</comment>
<accession>A0ABX1R5F6</accession>
<name>A0ABX1R5F6_9ALTE</name>
<feature type="domain" description="BON" evidence="1">
    <location>
        <begin position="26"/>
        <end position="94"/>
    </location>
</feature>
<dbReference type="PROSITE" id="PS50914">
    <property type="entry name" value="BON"/>
    <property type="match status" value="1"/>
</dbReference>
<dbReference type="InterPro" id="IPR007055">
    <property type="entry name" value="BON_dom"/>
</dbReference>
<reference evidence="2 3" key="1">
    <citation type="submission" date="2020-03" db="EMBL/GenBank/DDBJ databases">
        <title>Alteromonas ponticola sp. nov., isolated from seawater.</title>
        <authorList>
            <person name="Yoon J.-H."/>
            <person name="Kim Y.-O."/>
        </authorList>
    </citation>
    <scope>NUCLEOTIDE SEQUENCE [LARGE SCALE GENOMIC DNA]</scope>
    <source>
        <strain evidence="2 3">MYP5</strain>
    </source>
</reference>
<proteinExistence type="predicted"/>
<evidence type="ECO:0000313" key="3">
    <source>
        <dbReference type="Proteomes" id="UP000709336"/>
    </source>
</evidence>
<organism evidence="2 3">
    <name type="scientific">Alteromonas ponticola</name>
    <dbReference type="NCBI Taxonomy" id="2720613"/>
    <lineage>
        <taxon>Bacteria</taxon>
        <taxon>Pseudomonadati</taxon>
        <taxon>Pseudomonadota</taxon>
        <taxon>Gammaproteobacteria</taxon>
        <taxon>Alteromonadales</taxon>
        <taxon>Alteromonadaceae</taxon>
        <taxon>Alteromonas/Salinimonas group</taxon>
        <taxon>Alteromonas</taxon>
    </lineage>
</organism>
<keyword evidence="3" id="KW-1185">Reference proteome</keyword>